<feature type="transmembrane region" description="Helical" evidence="1">
    <location>
        <begin position="135"/>
        <end position="153"/>
    </location>
</feature>
<keyword evidence="1" id="KW-1133">Transmembrane helix</keyword>
<keyword evidence="1" id="KW-0472">Membrane</keyword>
<evidence type="ECO:0000256" key="1">
    <source>
        <dbReference type="SAM" id="Phobius"/>
    </source>
</evidence>
<feature type="transmembrane region" description="Helical" evidence="1">
    <location>
        <begin position="113"/>
        <end position="129"/>
    </location>
</feature>
<reference evidence="2" key="1">
    <citation type="submission" date="2013-08" db="EMBL/GenBank/DDBJ databases">
        <authorList>
            <person name="Durkin A.S."/>
            <person name="Haft D.R."/>
            <person name="McCorrison J."/>
            <person name="Torralba M."/>
            <person name="Gillis M."/>
            <person name="Haft D.H."/>
            <person name="Methe B."/>
            <person name="Sutton G."/>
            <person name="Nelson K.E."/>
        </authorList>
    </citation>
    <scope>NUCLEOTIDE SEQUENCE [LARGE SCALE GENOMIC DNA]</scope>
    <source>
        <strain evidence="2">F0233</strain>
    </source>
</reference>
<evidence type="ECO:0000313" key="2">
    <source>
        <dbReference type="EMBL" id="ERK58885.1"/>
    </source>
</evidence>
<organism evidence="2 3">
    <name type="scientific">Propionibacterium acidifaciens F0233</name>
    <dbReference type="NCBI Taxonomy" id="553198"/>
    <lineage>
        <taxon>Bacteria</taxon>
        <taxon>Bacillati</taxon>
        <taxon>Actinomycetota</taxon>
        <taxon>Actinomycetes</taxon>
        <taxon>Propionibacteriales</taxon>
        <taxon>Propionibacteriaceae</taxon>
        <taxon>Propionibacterium</taxon>
    </lineage>
</organism>
<keyword evidence="3" id="KW-1185">Reference proteome</keyword>
<keyword evidence="1" id="KW-0812">Transmembrane</keyword>
<gene>
    <name evidence="2" type="ORF">HMPREF0682_1520</name>
</gene>
<dbReference type="EMBL" id="ACVN02000129">
    <property type="protein sequence ID" value="ERK58885.1"/>
    <property type="molecule type" value="Genomic_DNA"/>
</dbReference>
<evidence type="ECO:0000313" key="3">
    <source>
        <dbReference type="Proteomes" id="UP000017052"/>
    </source>
</evidence>
<dbReference type="AlphaFoldDB" id="U2Q7X5"/>
<sequence length="232" mass="23289">MADPPLVASSWLIGWALCLAASLLLVAVHLRLLARQPEPDPMVPGAEGKTPYALLAVSGRVRLICLLGALGSSAATATAGPLAPAWLVWGSGAVVLVGVDAVSTWIPRGLTRLVLGELAAALALGAALARDPWPLVGAAAGAVAVGGFFWLVWRSGAGLGFADVRLAVGLGALTGSSGTGIAGVIGAVMVAAVLGALTGIVHGLGRARRRPFAYGPALWAGAYACLVQRLLR</sequence>
<feature type="transmembrane region" description="Helical" evidence="1">
    <location>
        <begin position="12"/>
        <end position="32"/>
    </location>
</feature>
<comment type="caution">
    <text evidence="2">The sequence shown here is derived from an EMBL/GenBank/DDBJ whole genome shotgun (WGS) entry which is preliminary data.</text>
</comment>
<dbReference type="RefSeq" id="WP_021797123.1">
    <property type="nucleotide sequence ID" value="NZ_ACVN02000129.1"/>
</dbReference>
<dbReference type="OrthoDB" id="3734500at2"/>
<protein>
    <submittedName>
        <fullName evidence="2">Peptidase, A24 type IV prepilin peptidase family protein</fullName>
    </submittedName>
</protein>
<dbReference type="GeneID" id="95359165"/>
<dbReference type="Proteomes" id="UP000017052">
    <property type="component" value="Unassembled WGS sequence"/>
</dbReference>
<proteinExistence type="predicted"/>
<feature type="transmembrane region" description="Helical" evidence="1">
    <location>
        <begin position="181"/>
        <end position="200"/>
    </location>
</feature>
<accession>U2Q7X5</accession>
<name>U2Q7X5_9ACTN</name>